<dbReference type="FunFam" id="3.40.50.11850:FF:000002">
    <property type="entry name" value="2-(3-amino-3-carboxypropyl)histidine synthase subunit 1"/>
    <property type="match status" value="1"/>
</dbReference>
<dbReference type="InterPro" id="IPR035435">
    <property type="entry name" value="DPH1/DPH2_euk_archaea"/>
</dbReference>
<comment type="pathway">
    <text evidence="1 11">Protein modification; peptidyl-diphthamide biosynthesis.</text>
</comment>
<sequence length="396" mass="46562">MIQNVQNKPKLLNQIPEYILNNQALNNAINQLPKHYNFEIHKTISRIIETQERLQRQNILINLQFPEGLLLYSCMISDILTTFTGCETFISGDVTYGACCIDDLTANEMQADYIIHYGHSCLVPINECTVKTLYVFVEINIDTTHLFETIKKNFSDKNIKYYLMGTIQFNTYIHLLKKQLEEDGYKITIPQEKPRSSGEVLGCTSPKLEVSQETRNIVIFVCDGRFHMESTMIQNPQFEFFQYDPYTYRLTIEKYDNPKMMNLRYQQIVHCQKIQPQLVCIIMSTLGRQGSTQILQRIEELLKKHQIQYFTLLISEINFEQLNQLNEVDIFIQIACPRLSIDWGVQFNKPLLTPYETYVMLGEADWKQIYPMDYYSNNGGAWTNYYHKQKVKLNYE</sequence>
<dbReference type="GO" id="GO:0051536">
    <property type="term" value="F:iron-sulfur cluster binding"/>
    <property type="evidence" value="ECO:0007669"/>
    <property type="project" value="UniProtKB-KW"/>
</dbReference>
<dbReference type="EC" id="2.5.1.108" evidence="3 11"/>
<comment type="similarity">
    <text evidence="2 11">Belongs to the DPH1/DPH2 family. DPH1 subfamily.</text>
</comment>
<dbReference type="Proteomes" id="UP000688137">
    <property type="component" value="Unassembled WGS sequence"/>
</dbReference>
<keyword evidence="7" id="KW-0479">Metal-binding</keyword>
<comment type="catalytic activity">
    <reaction evidence="10 11">
        <text>L-histidyl-[translation elongation factor 2] + S-adenosyl-L-methionine = 2-[(3S)-amino-3-carboxypropyl]-L-histidyl-[translation elongation factor 2] + S-methyl-5'-thioadenosine + H(+)</text>
        <dbReference type="Rhea" id="RHEA:36783"/>
        <dbReference type="Rhea" id="RHEA-COMP:9748"/>
        <dbReference type="Rhea" id="RHEA-COMP:9749"/>
        <dbReference type="ChEBI" id="CHEBI:15378"/>
        <dbReference type="ChEBI" id="CHEBI:17509"/>
        <dbReference type="ChEBI" id="CHEBI:29979"/>
        <dbReference type="ChEBI" id="CHEBI:59789"/>
        <dbReference type="ChEBI" id="CHEBI:73995"/>
        <dbReference type="EC" id="2.5.1.108"/>
    </reaction>
</comment>
<dbReference type="EMBL" id="CAJJDM010000004">
    <property type="protein sequence ID" value="CAD8044566.1"/>
    <property type="molecule type" value="Genomic_DNA"/>
</dbReference>
<dbReference type="PIRSF" id="PIRSF004967">
    <property type="entry name" value="DPH1"/>
    <property type="match status" value="1"/>
</dbReference>
<evidence type="ECO:0000256" key="3">
    <source>
        <dbReference type="ARBA" id="ARBA00012221"/>
    </source>
</evidence>
<comment type="function">
    <text evidence="11">Catalyzes the first step of diphthamide biosynthesis, a post-translational modification of histidine which occurs in elongation factor 2.</text>
</comment>
<gene>
    <name evidence="12" type="ORF">PPRIM_AZ9-3.1.T0080130</name>
</gene>
<dbReference type="PANTHER" id="PTHR10762:SF1">
    <property type="entry name" value="2-(3-AMINO-3-CARBOXYPROPYL)HISTIDINE SYNTHASE SUBUNIT 1"/>
    <property type="match status" value="1"/>
</dbReference>
<evidence type="ECO:0000256" key="1">
    <source>
        <dbReference type="ARBA" id="ARBA00005156"/>
    </source>
</evidence>
<dbReference type="OMA" id="CNALEGM"/>
<keyword evidence="13" id="KW-1185">Reference proteome</keyword>
<dbReference type="SFLD" id="SFLDS00032">
    <property type="entry name" value="Radical_SAM_3-amino-3-carboxyp"/>
    <property type="match status" value="1"/>
</dbReference>
<dbReference type="GO" id="GO:0046872">
    <property type="term" value="F:metal ion binding"/>
    <property type="evidence" value="ECO:0007669"/>
    <property type="project" value="UniProtKB-KW"/>
</dbReference>
<dbReference type="FunFam" id="3.40.50.11860:FF:000002">
    <property type="entry name" value="2-(3-amino-3-carboxypropyl)histidine synthase subunit 1"/>
    <property type="match status" value="1"/>
</dbReference>
<keyword evidence="6 11" id="KW-0949">S-adenosyl-L-methionine</keyword>
<dbReference type="Pfam" id="PF01866">
    <property type="entry name" value="Diphthamide_syn"/>
    <property type="match status" value="1"/>
</dbReference>
<dbReference type="NCBIfam" id="TIGR00322">
    <property type="entry name" value="diphth2_R"/>
    <property type="match status" value="1"/>
</dbReference>
<dbReference type="FunFam" id="3.40.50.11840:FF:000001">
    <property type="entry name" value="2-(3-amino-3-carboxypropyl)histidine synthase subunit 1"/>
    <property type="match status" value="1"/>
</dbReference>
<dbReference type="GO" id="GO:0017183">
    <property type="term" value="P:protein histidyl modification to diphthamide"/>
    <property type="evidence" value="ECO:0007669"/>
    <property type="project" value="InterPro"/>
</dbReference>
<keyword evidence="9" id="KW-0411">Iron-sulfur</keyword>
<evidence type="ECO:0000256" key="6">
    <source>
        <dbReference type="ARBA" id="ARBA00022691"/>
    </source>
</evidence>
<dbReference type="InterPro" id="IPR016435">
    <property type="entry name" value="DPH1/DPH2"/>
</dbReference>
<dbReference type="GO" id="GO:0090560">
    <property type="term" value="F:2-(3-amino-3-carboxypropyl)histidine synthase activity"/>
    <property type="evidence" value="ECO:0007669"/>
    <property type="project" value="UniProtKB-EC"/>
</dbReference>
<evidence type="ECO:0000313" key="13">
    <source>
        <dbReference type="Proteomes" id="UP000688137"/>
    </source>
</evidence>
<protein>
    <recommendedName>
        <fullName evidence="4 11">2-(3-amino-3-carboxypropyl)histidine synthase subunit 1</fullName>
        <ecNumber evidence="3 11">2.5.1.108</ecNumber>
    </recommendedName>
</protein>
<evidence type="ECO:0000256" key="4">
    <source>
        <dbReference type="ARBA" id="ARBA00021915"/>
    </source>
</evidence>
<keyword evidence="8" id="KW-0408">Iron</keyword>
<evidence type="ECO:0000256" key="2">
    <source>
        <dbReference type="ARBA" id="ARBA00010173"/>
    </source>
</evidence>
<accession>A0A8S1JVW6</accession>
<keyword evidence="11" id="KW-0004">4Fe-4S</keyword>
<reference evidence="12" key="1">
    <citation type="submission" date="2021-01" db="EMBL/GenBank/DDBJ databases">
        <authorList>
            <consortium name="Genoscope - CEA"/>
            <person name="William W."/>
        </authorList>
    </citation>
    <scope>NUCLEOTIDE SEQUENCE</scope>
</reference>
<evidence type="ECO:0000256" key="8">
    <source>
        <dbReference type="ARBA" id="ARBA00023004"/>
    </source>
</evidence>
<proteinExistence type="inferred from homology"/>
<name>A0A8S1JVW6_PARPR</name>
<organism evidence="12 13">
    <name type="scientific">Paramecium primaurelia</name>
    <dbReference type="NCBI Taxonomy" id="5886"/>
    <lineage>
        <taxon>Eukaryota</taxon>
        <taxon>Sar</taxon>
        <taxon>Alveolata</taxon>
        <taxon>Ciliophora</taxon>
        <taxon>Intramacronucleata</taxon>
        <taxon>Oligohymenophorea</taxon>
        <taxon>Peniculida</taxon>
        <taxon>Parameciidae</taxon>
        <taxon>Paramecium</taxon>
    </lineage>
</organism>
<dbReference type="PANTHER" id="PTHR10762">
    <property type="entry name" value="DIPHTHAMIDE BIOSYNTHESIS PROTEIN"/>
    <property type="match status" value="1"/>
</dbReference>
<evidence type="ECO:0000313" key="12">
    <source>
        <dbReference type="EMBL" id="CAD8044566.1"/>
    </source>
</evidence>
<evidence type="ECO:0000256" key="10">
    <source>
        <dbReference type="ARBA" id="ARBA00048403"/>
    </source>
</evidence>
<keyword evidence="5 11" id="KW-0808">Transferase</keyword>
<comment type="cofactor">
    <cofactor evidence="11">
        <name>[4Fe-4S] cluster</name>
        <dbReference type="ChEBI" id="CHEBI:49883"/>
    </cofactor>
    <text evidence="11">Binds 1 [4Fe-4S] cluster per subunit. The cluster is coordinated with 3 cysteines and an exchangeable S-adenosyl-L-methionine.</text>
</comment>
<evidence type="ECO:0000256" key="11">
    <source>
        <dbReference type="PIRNR" id="PIRNR004967"/>
    </source>
</evidence>
<evidence type="ECO:0000256" key="9">
    <source>
        <dbReference type="ARBA" id="ARBA00023014"/>
    </source>
</evidence>
<comment type="caution">
    <text evidence="12">The sequence shown here is derived from an EMBL/GenBank/DDBJ whole genome shotgun (WGS) entry which is preliminary data.</text>
</comment>
<evidence type="ECO:0000256" key="7">
    <source>
        <dbReference type="ARBA" id="ARBA00022723"/>
    </source>
</evidence>
<dbReference type="AlphaFoldDB" id="A0A8S1JVW6"/>
<evidence type="ECO:0000256" key="5">
    <source>
        <dbReference type="ARBA" id="ARBA00022679"/>
    </source>
</evidence>